<dbReference type="Gene3D" id="3.40.50.720">
    <property type="entry name" value="NAD(P)-binding Rossmann-like Domain"/>
    <property type="match status" value="1"/>
</dbReference>
<comment type="caution">
    <text evidence="2">The sequence shown here is derived from an EMBL/GenBank/DDBJ whole genome shotgun (WGS) entry which is preliminary data.</text>
</comment>
<dbReference type="EMBL" id="SNZE01000043">
    <property type="protein sequence ID" value="TDR27719.1"/>
    <property type="molecule type" value="Genomic_DNA"/>
</dbReference>
<dbReference type="Proteomes" id="UP000294480">
    <property type="component" value="Unassembled WGS sequence"/>
</dbReference>
<name>A0A4R6Y4A2_9BURK</name>
<dbReference type="OrthoDB" id="5295702at2"/>
<keyword evidence="3" id="KW-1185">Reference proteome</keyword>
<sequence length="293" mass="32907">MNKIVLLTGAHGFTGRYVRRALELDGFKVFGLVQKDALAEDEIEADLLDLASLCLAVARVKPNFVIHLAALAFVDHGSAKLFYDVNLFGTMNLLEALHAEAPQVEKILLSSSANVYGNPTVSIVNEDTPPSPINHYATSKLAMEFMARTWSDRLPIVFTRPFNYTGAGQELQFLIPKIVDHFRRRADVIELGNLKVTREFNDVRMIAKAYSDLMQRAEPNSLFNLCSGRGYQLTEVIQLCEQLTGHTMDIRVNPAFVRANELKLLVGDASRLNQKLPQLPKYDLKDTLTWMLK</sequence>
<dbReference type="AlphaFoldDB" id="A0A4R6Y4A2"/>
<dbReference type="SUPFAM" id="SSF51735">
    <property type="entry name" value="NAD(P)-binding Rossmann-fold domains"/>
    <property type="match status" value="1"/>
</dbReference>
<evidence type="ECO:0000313" key="3">
    <source>
        <dbReference type="Proteomes" id="UP000294480"/>
    </source>
</evidence>
<dbReference type="RefSeq" id="WP_133621604.1">
    <property type="nucleotide sequence ID" value="NZ_SNZE01000043.1"/>
</dbReference>
<evidence type="ECO:0000259" key="1">
    <source>
        <dbReference type="Pfam" id="PF16363"/>
    </source>
</evidence>
<organism evidence="2 3">
    <name type="scientific">Hydromonas duriensis</name>
    <dbReference type="NCBI Taxonomy" id="1527608"/>
    <lineage>
        <taxon>Bacteria</taxon>
        <taxon>Pseudomonadati</taxon>
        <taxon>Pseudomonadota</taxon>
        <taxon>Betaproteobacteria</taxon>
        <taxon>Burkholderiales</taxon>
        <taxon>Burkholderiaceae</taxon>
        <taxon>Hydromonas</taxon>
    </lineage>
</organism>
<reference evidence="2 3" key="1">
    <citation type="submission" date="2019-03" db="EMBL/GenBank/DDBJ databases">
        <title>Genomic Encyclopedia of Type Strains, Phase IV (KMG-IV): sequencing the most valuable type-strain genomes for metagenomic binning, comparative biology and taxonomic classification.</title>
        <authorList>
            <person name="Goeker M."/>
        </authorList>
    </citation>
    <scope>NUCLEOTIDE SEQUENCE [LARGE SCALE GENOMIC DNA]</scope>
    <source>
        <strain evidence="2 3">DSM 102852</strain>
    </source>
</reference>
<evidence type="ECO:0000313" key="2">
    <source>
        <dbReference type="EMBL" id="TDR27719.1"/>
    </source>
</evidence>
<gene>
    <name evidence="2" type="ORF">DFR44_1435</name>
</gene>
<accession>A0A4R6Y4A2</accession>
<dbReference type="InterPro" id="IPR016040">
    <property type="entry name" value="NAD(P)-bd_dom"/>
</dbReference>
<feature type="domain" description="NAD(P)-binding" evidence="1">
    <location>
        <begin position="6"/>
        <end position="289"/>
    </location>
</feature>
<dbReference type="InterPro" id="IPR036291">
    <property type="entry name" value="NAD(P)-bd_dom_sf"/>
</dbReference>
<protein>
    <submittedName>
        <fullName evidence="2">UDP-glucose 4-epimerase</fullName>
    </submittedName>
</protein>
<proteinExistence type="predicted"/>
<dbReference type="Pfam" id="PF16363">
    <property type="entry name" value="GDP_Man_Dehyd"/>
    <property type="match status" value="1"/>
</dbReference>
<dbReference type="PANTHER" id="PTHR43000">
    <property type="entry name" value="DTDP-D-GLUCOSE 4,6-DEHYDRATASE-RELATED"/>
    <property type="match status" value="1"/>
</dbReference>
<dbReference type="Gene3D" id="3.90.25.10">
    <property type="entry name" value="UDP-galactose 4-epimerase, domain 1"/>
    <property type="match status" value="1"/>
</dbReference>